<dbReference type="AlphaFoldDB" id="A0A1L7WGJ2"/>
<name>A0A1L7WGJ2_9HELO</name>
<dbReference type="InterPro" id="IPR050667">
    <property type="entry name" value="PPR-containing_protein"/>
</dbReference>
<feature type="compositionally biased region" description="Acidic residues" evidence="2">
    <location>
        <begin position="94"/>
        <end position="104"/>
    </location>
</feature>
<feature type="region of interest" description="Disordered" evidence="2">
    <location>
        <begin position="75"/>
        <end position="115"/>
    </location>
</feature>
<sequence>MQVLWSRAAQARSSCRCSSCLHAATTLARSTTTAASKRRLRISDVFTACYSTILATAAFADARVKEDRRKEWDRLIEEAKSPSKGRKKGRRDMDEEPGPETDDWDVQKPQGSPIEEAEIPISTFKPVRDLSNSTYKPFVDDTLDSWGLPPRAPVPSLGHPLEAIDFWLRNSTAQRIVARDVDSPYRPGLDQEGQWIDEYFDPDLWNREPKKPLHLEKMEDMVASLVSRILEQSNVFSKHVQAGADRPTKTQRQMAKMAQRFIDLNIGENRWPQYKYDDRDAVKSQRKDLHQTLWALCFAASRGQADLDVTITKICYNLLISTAPPSITTYNVLLNEFMNMERFDLAQIIVDSFLNDSRLKPNKRTIRLFLDHYRARSDSKGFYNIIQRMRGTEGDMRLRKRHIFFLVNPYVESWATNNKIIHRSGYVHQKCIRSRPVYNSLILGSLEFGKVRAAIRYARAAIREGHEVSSETLCAVIKAVVGELDAYSGSSLLRSLLSQWNDPSMATITVYSAKLRSYINKLLYLCGIDPALPPSSLIGPTPVPQGTLSKLLWCMRLDSVADAVERSATFVLQLDATLGMTGLDLSYAKIKIKPEAEAEDTVDQRFEWALQVVRKQAQTEYRRAASKKQGDHESRKLRLRVLDKMVVAGSDLIAIREAAVLDLEVEFKRRESESLELRIESKKRELETLLCNKVPMDQRIAKKYVLALTMTTVRSAIFDDYPMFQQTHDPRMLPITYLERNLFDKDNFTHHQDFMSYLCMEGGPERAKEVMEFRIKRVENILDRYMHLELQQKEQQSRGQVGLVTEPAVVEHPAPAIEVEVEVQSEQKLLMAPLSVLPFELKPIPERVEAAA</sequence>
<dbReference type="PANTHER" id="PTHR47939:SF1">
    <property type="entry name" value="OS04G0684500 PROTEIN"/>
    <property type="match status" value="1"/>
</dbReference>
<evidence type="ECO:0000256" key="1">
    <source>
        <dbReference type="SAM" id="Coils"/>
    </source>
</evidence>
<evidence type="ECO:0008006" key="5">
    <source>
        <dbReference type="Google" id="ProtNLM"/>
    </source>
</evidence>
<dbReference type="Proteomes" id="UP000184330">
    <property type="component" value="Unassembled WGS sequence"/>
</dbReference>
<dbReference type="InterPro" id="IPR011990">
    <property type="entry name" value="TPR-like_helical_dom_sf"/>
</dbReference>
<keyword evidence="1" id="KW-0175">Coiled coil</keyword>
<proteinExistence type="predicted"/>
<accession>A0A1L7WGJ2</accession>
<dbReference type="EMBL" id="FJOG01000002">
    <property type="protein sequence ID" value="CZR51895.1"/>
    <property type="molecule type" value="Genomic_DNA"/>
</dbReference>
<gene>
    <name evidence="3" type="ORF">PAC_01772</name>
</gene>
<evidence type="ECO:0000313" key="4">
    <source>
        <dbReference type="Proteomes" id="UP000184330"/>
    </source>
</evidence>
<evidence type="ECO:0000256" key="2">
    <source>
        <dbReference type="SAM" id="MobiDB-lite"/>
    </source>
</evidence>
<protein>
    <recommendedName>
        <fullName evidence="5">Pentatricopeptide repeat protein</fullName>
    </recommendedName>
</protein>
<feature type="coiled-coil region" evidence="1">
    <location>
        <begin position="665"/>
        <end position="692"/>
    </location>
</feature>
<evidence type="ECO:0000313" key="3">
    <source>
        <dbReference type="EMBL" id="CZR51895.1"/>
    </source>
</evidence>
<dbReference type="OrthoDB" id="185373at2759"/>
<dbReference type="PANTHER" id="PTHR47939">
    <property type="entry name" value="MEMBRANE-ASSOCIATED SALT-INDUCIBLE PROTEIN-LIKE"/>
    <property type="match status" value="1"/>
</dbReference>
<reference evidence="3 4" key="1">
    <citation type="submission" date="2016-03" db="EMBL/GenBank/DDBJ databases">
        <authorList>
            <person name="Ploux O."/>
        </authorList>
    </citation>
    <scope>NUCLEOTIDE SEQUENCE [LARGE SCALE GENOMIC DNA]</scope>
    <source>
        <strain evidence="3 4">UAMH 11012</strain>
    </source>
</reference>
<keyword evidence="4" id="KW-1185">Reference proteome</keyword>
<organism evidence="3 4">
    <name type="scientific">Phialocephala subalpina</name>
    <dbReference type="NCBI Taxonomy" id="576137"/>
    <lineage>
        <taxon>Eukaryota</taxon>
        <taxon>Fungi</taxon>
        <taxon>Dikarya</taxon>
        <taxon>Ascomycota</taxon>
        <taxon>Pezizomycotina</taxon>
        <taxon>Leotiomycetes</taxon>
        <taxon>Helotiales</taxon>
        <taxon>Mollisiaceae</taxon>
        <taxon>Phialocephala</taxon>
        <taxon>Phialocephala fortinii species complex</taxon>
    </lineage>
</organism>
<dbReference type="Gene3D" id="1.25.40.10">
    <property type="entry name" value="Tetratricopeptide repeat domain"/>
    <property type="match status" value="1"/>
</dbReference>